<dbReference type="CDD" id="cd00637">
    <property type="entry name" value="7tm_classA_rhodopsin-like"/>
    <property type="match status" value="1"/>
</dbReference>
<gene>
    <name evidence="9" type="primary">LOC106154246</name>
</gene>
<evidence type="ECO:0000259" key="7">
    <source>
        <dbReference type="PROSITE" id="PS50262"/>
    </source>
</evidence>
<sequence>MSQQFNATFSVGIPPWRFPVLSEDGLHIFQALHIVCMVIVSIGIVENAVSLAALYHMRRPFQPLQILITHLAATDLLVLVLALTTSFTVVHIKNSSDPEDKSTFMCVVDVIQDLLMCGVQLPLVNTTFILINQILALTYPLRYKILVRTRVVKIILSVSYAIVAVTYIAFHVAKLATTSQENCSKYFANDYSVASLWYLAVTCTTMCLLNLILNGVLFVKARAIIGNTGVSRQRATDEIDTGTRHNDRKLVVTVIWLSGTVVIFWTPLAITFGLRAYITGKEFLTSNEMAVAHMVTGTVGMVNGLCDPLLYGVRLPEVRDGYKKLLSKIRNAVGSGTVSQRQSQTVETLSTSL</sequence>
<evidence type="ECO:0000256" key="6">
    <source>
        <dbReference type="SAM" id="Phobius"/>
    </source>
</evidence>
<dbReference type="PRINTS" id="PR00237">
    <property type="entry name" value="GPCRRHODOPSN"/>
</dbReference>
<keyword evidence="8" id="KW-1185">Reference proteome</keyword>
<feature type="transmembrane region" description="Helical" evidence="6">
    <location>
        <begin position="254"/>
        <end position="278"/>
    </location>
</feature>
<dbReference type="GO" id="GO:0005886">
    <property type="term" value="C:plasma membrane"/>
    <property type="evidence" value="ECO:0007669"/>
    <property type="project" value="UniProtKB-SubCell"/>
</dbReference>
<comment type="subcellular location">
    <subcellularLocation>
        <location evidence="1">Cell membrane</location>
        <topology evidence="1">Multi-pass membrane protein</topology>
    </subcellularLocation>
</comment>
<protein>
    <submittedName>
        <fullName evidence="9">Adrenocorticotropic hormone receptor</fullName>
    </submittedName>
</protein>
<dbReference type="SUPFAM" id="SSF81321">
    <property type="entry name" value="Family A G protein-coupled receptor-like"/>
    <property type="match status" value="1"/>
</dbReference>
<dbReference type="PANTHER" id="PTHR22750">
    <property type="entry name" value="G-PROTEIN COUPLED RECEPTOR"/>
    <property type="match status" value="1"/>
</dbReference>
<reference evidence="9" key="1">
    <citation type="submission" date="2025-08" db="UniProtKB">
        <authorList>
            <consortium name="RefSeq"/>
        </authorList>
    </citation>
    <scope>IDENTIFICATION</scope>
    <source>
        <tissue evidence="9">Gonads</tissue>
    </source>
</reference>
<feature type="transmembrane region" description="Helical" evidence="6">
    <location>
        <begin position="151"/>
        <end position="170"/>
    </location>
</feature>
<evidence type="ECO:0000313" key="9">
    <source>
        <dbReference type="RefSeq" id="XP_013383994.1"/>
    </source>
</evidence>
<keyword evidence="4 6" id="KW-1133">Transmembrane helix</keyword>
<dbReference type="KEGG" id="lak:106154246"/>
<dbReference type="RefSeq" id="XP_013383994.1">
    <property type="nucleotide sequence ID" value="XM_013528540.1"/>
</dbReference>
<keyword evidence="9" id="KW-0675">Receptor</keyword>
<dbReference type="Proteomes" id="UP000085678">
    <property type="component" value="Unplaced"/>
</dbReference>
<dbReference type="GeneID" id="106154246"/>
<keyword evidence="2" id="KW-1003">Cell membrane</keyword>
<evidence type="ECO:0000256" key="3">
    <source>
        <dbReference type="ARBA" id="ARBA00022692"/>
    </source>
</evidence>
<proteinExistence type="predicted"/>
<dbReference type="Gene3D" id="1.20.1070.10">
    <property type="entry name" value="Rhodopsin 7-helix transmembrane proteins"/>
    <property type="match status" value="1"/>
</dbReference>
<organism evidence="8 9">
    <name type="scientific">Lingula anatina</name>
    <name type="common">Brachiopod</name>
    <name type="synonym">Lingula unguis</name>
    <dbReference type="NCBI Taxonomy" id="7574"/>
    <lineage>
        <taxon>Eukaryota</taxon>
        <taxon>Metazoa</taxon>
        <taxon>Spiralia</taxon>
        <taxon>Lophotrochozoa</taxon>
        <taxon>Brachiopoda</taxon>
        <taxon>Linguliformea</taxon>
        <taxon>Lingulata</taxon>
        <taxon>Lingulida</taxon>
        <taxon>Linguloidea</taxon>
        <taxon>Lingulidae</taxon>
        <taxon>Lingula</taxon>
    </lineage>
</organism>
<feature type="transmembrane region" description="Helical" evidence="6">
    <location>
        <begin position="290"/>
        <end position="313"/>
    </location>
</feature>
<feature type="domain" description="G-protein coupled receptors family 1 profile" evidence="7">
    <location>
        <begin position="46"/>
        <end position="311"/>
    </location>
</feature>
<feature type="transmembrane region" description="Helical" evidence="6">
    <location>
        <begin position="28"/>
        <end position="55"/>
    </location>
</feature>
<evidence type="ECO:0000256" key="4">
    <source>
        <dbReference type="ARBA" id="ARBA00022989"/>
    </source>
</evidence>
<dbReference type="GO" id="GO:0004930">
    <property type="term" value="F:G protein-coupled receptor activity"/>
    <property type="evidence" value="ECO:0007669"/>
    <property type="project" value="InterPro"/>
</dbReference>
<dbReference type="InParanoid" id="A0A1S3HG38"/>
<accession>A0A1S3HG38</accession>
<name>A0A1S3HG38_LINAN</name>
<evidence type="ECO:0000256" key="5">
    <source>
        <dbReference type="ARBA" id="ARBA00023136"/>
    </source>
</evidence>
<feature type="transmembrane region" description="Helical" evidence="6">
    <location>
        <begin position="119"/>
        <end position="139"/>
    </location>
</feature>
<dbReference type="InterPro" id="IPR017452">
    <property type="entry name" value="GPCR_Rhodpsn_7TM"/>
</dbReference>
<dbReference type="OMA" id="EMAVAHM"/>
<feature type="transmembrane region" description="Helical" evidence="6">
    <location>
        <begin position="67"/>
        <end position="92"/>
    </location>
</feature>
<keyword evidence="3 6" id="KW-0812">Transmembrane</keyword>
<keyword evidence="5 6" id="KW-0472">Membrane</keyword>
<feature type="transmembrane region" description="Helical" evidence="6">
    <location>
        <begin position="196"/>
        <end position="219"/>
    </location>
</feature>
<evidence type="ECO:0000313" key="8">
    <source>
        <dbReference type="Proteomes" id="UP000085678"/>
    </source>
</evidence>
<evidence type="ECO:0000256" key="1">
    <source>
        <dbReference type="ARBA" id="ARBA00004651"/>
    </source>
</evidence>
<evidence type="ECO:0000256" key="2">
    <source>
        <dbReference type="ARBA" id="ARBA00022475"/>
    </source>
</evidence>
<dbReference type="AlphaFoldDB" id="A0A1S3HG38"/>
<dbReference type="InterPro" id="IPR000276">
    <property type="entry name" value="GPCR_Rhodpsn"/>
</dbReference>
<dbReference type="PROSITE" id="PS50262">
    <property type="entry name" value="G_PROTEIN_RECEP_F1_2"/>
    <property type="match status" value="1"/>
</dbReference>
<dbReference type="Pfam" id="PF00001">
    <property type="entry name" value="7tm_1"/>
    <property type="match status" value="1"/>
</dbReference>